<dbReference type="Gene3D" id="2.60.120.260">
    <property type="entry name" value="Galactose-binding domain-like"/>
    <property type="match status" value="1"/>
</dbReference>
<dbReference type="Proteomes" id="UP001218218">
    <property type="component" value="Unassembled WGS sequence"/>
</dbReference>
<dbReference type="AlphaFoldDB" id="A0AAD6Z8N0"/>
<comment type="caution">
    <text evidence="1">The sequence shown here is derived from an EMBL/GenBank/DDBJ whole genome shotgun (WGS) entry which is preliminary data.</text>
</comment>
<accession>A0AAD6Z8N0</accession>
<reference evidence="1" key="1">
    <citation type="submission" date="2023-03" db="EMBL/GenBank/DDBJ databases">
        <title>Massive genome expansion in bonnet fungi (Mycena s.s.) driven by repeated elements and novel gene families across ecological guilds.</title>
        <authorList>
            <consortium name="Lawrence Berkeley National Laboratory"/>
            <person name="Harder C.B."/>
            <person name="Miyauchi S."/>
            <person name="Viragh M."/>
            <person name="Kuo A."/>
            <person name="Thoen E."/>
            <person name="Andreopoulos B."/>
            <person name="Lu D."/>
            <person name="Skrede I."/>
            <person name="Drula E."/>
            <person name="Henrissat B."/>
            <person name="Morin E."/>
            <person name="Kohler A."/>
            <person name="Barry K."/>
            <person name="LaButti K."/>
            <person name="Morin E."/>
            <person name="Salamov A."/>
            <person name="Lipzen A."/>
            <person name="Mereny Z."/>
            <person name="Hegedus B."/>
            <person name="Baldrian P."/>
            <person name="Stursova M."/>
            <person name="Weitz H."/>
            <person name="Taylor A."/>
            <person name="Grigoriev I.V."/>
            <person name="Nagy L.G."/>
            <person name="Martin F."/>
            <person name="Kauserud H."/>
        </authorList>
    </citation>
    <scope>NUCLEOTIDE SEQUENCE</scope>
    <source>
        <strain evidence="1">CBHHK002</strain>
    </source>
</reference>
<gene>
    <name evidence="1" type="ORF">DFH08DRAFT_447552</name>
</gene>
<organism evidence="1 2">
    <name type="scientific">Mycena albidolilacea</name>
    <dbReference type="NCBI Taxonomy" id="1033008"/>
    <lineage>
        <taxon>Eukaryota</taxon>
        <taxon>Fungi</taxon>
        <taxon>Dikarya</taxon>
        <taxon>Basidiomycota</taxon>
        <taxon>Agaricomycotina</taxon>
        <taxon>Agaricomycetes</taxon>
        <taxon>Agaricomycetidae</taxon>
        <taxon>Agaricales</taxon>
        <taxon>Marasmiineae</taxon>
        <taxon>Mycenaceae</taxon>
        <taxon>Mycena</taxon>
    </lineage>
</organism>
<sequence length="196" mass="22078">MNLQAMYIHRHVHHGLRDRRREKSDGHLVVRGGRLHHGHIYVPQEHDLRYSPRGALEVAVRVSHQRLAHSRDFSGLCLVHCDVELRQMYFIDDRDAQIKYTPAWRTFGSDIDFQHTSQASTNAGDSLSLAFEGTSILFYGGVTLRTTLPNASMSIDGGPQTFWSPPTTATQTNNMIFNSEILSPGNHTLVVTAEND</sequence>
<protein>
    <submittedName>
        <fullName evidence="1">Uncharacterized protein</fullName>
    </submittedName>
</protein>
<evidence type="ECO:0000313" key="1">
    <source>
        <dbReference type="EMBL" id="KAJ7312470.1"/>
    </source>
</evidence>
<proteinExistence type="predicted"/>
<dbReference type="EMBL" id="JARIHO010000072">
    <property type="protein sequence ID" value="KAJ7312470.1"/>
    <property type="molecule type" value="Genomic_DNA"/>
</dbReference>
<evidence type="ECO:0000313" key="2">
    <source>
        <dbReference type="Proteomes" id="UP001218218"/>
    </source>
</evidence>
<keyword evidence="2" id="KW-1185">Reference proteome</keyword>
<name>A0AAD6Z8N0_9AGAR</name>